<dbReference type="InterPro" id="IPR036162">
    <property type="entry name" value="Resolvase-like_N_sf"/>
</dbReference>
<dbReference type="PROSITE" id="PS00397">
    <property type="entry name" value="RECOMBINASES_1"/>
    <property type="match status" value="1"/>
</dbReference>
<dbReference type="SUPFAM" id="SSF53041">
    <property type="entry name" value="Resolvase-like"/>
    <property type="match status" value="1"/>
</dbReference>
<evidence type="ECO:0000256" key="5">
    <source>
        <dbReference type="PROSITE-ProRule" id="PRU10137"/>
    </source>
</evidence>
<organism evidence="8 9">
    <name type="scientific">Paenimyroides viscosum</name>
    <dbReference type="NCBI Taxonomy" id="2488729"/>
    <lineage>
        <taxon>Bacteria</taxon>
        <taxon>Pseudomonadati</taxon>
        <taxon>Bacteroidota</taxon>
        <taxon>Flavobacteriia</taxon>
        <taxon>Flavobacteriales</taxon>
        <taxon>Flavobacteriaceae</taxon>
        <taxon>Paenimyroides</taxon>
    </lineage>
</organism>
<dbReference type="GO" id="GO:0003677">
    <property type="term" value="F:DNA binding"/>
    <property type="evidence" value="ECO:0007669"/>
    <property type="project" value="UniProtKB-KW"/>
</dbReference>
<dbReference type="GO" id="GO:0015074">
    <property type="term" value="P:DNA integration"/>
    <property type="evidence" value="ECO:0007669"/>
    <property type="project" value="UniProtKB-KW"/>
</dbReference>
<feature type="domain" description="Resolvase/invertase-type recombinase catalytic" evidence="7">
    <location>
        <begin position="1"/>
        <end position="139"/>
    </location>
</feature>
<dbReference type="PANTHER" id="PTHR30461:SF2">
    <property type="entry name" value="SERINE RECOMBINASE PINE-RELATED"/>
    <property type="match status" value="1"/>
</dbReference>
<dbReference type="Proteomes" id="UP000268372">
    <property type="component" value="Unassembled WGS sequence"/>
</dbReference>
<gene>
    <name evidence="8" type="ORF">EG242_13845</name>
</gene>
<dbReference type="InterPro" id="IPR050639">
    <property type="entry name" value="SSR_resolvase"/>
</dbReference>
<name>A0A3P1AMK8_9FLAO</name>
<protein>
    <submittedName>
        <fullName evidence="8">Recombinase family protein</fullName>
    </submittedName>
</protein>
<keyword evidence="9" id="KW-1185">Reference proteome</keyword>
<evidence type="ECO:0000256" key="2">
    <source>
        <dbReference type="ARBA" id="ARBA00023125"/>
    </source>
</evidence>
<evidence type="ECO:0000313" key="8">
    <source>
        <dbReference type="EMBL" id="RRA90339.1"/>
    </source>
</evidence>
<evidence type="ECO:0000259" key="7">
    <source>
        <dbReference type="PROSITE" id="PS51736"/>
    </source>
</evidence>
<feature type="active site" description="O-(5'-phospho-DNA)-serine intermediate" evidence="4 5">
    <location>
        <position position="9"/>
    </location>
</feature>
<dbReference type="PANTHER" id="PTHR30461">
    <property type="entry name" value="DNA-INVERTASE FROM LAMBDOID PROPHAGE"/>
    <property type="match status" value="1"/>
</dbReference>
<evidence type="ECO:0000256" key="6">
    <source>
        <dbReference type="SAM" id="MobiDB-lite"/>
    </source>
</evidence>
<evidence type="ECO:0000256" key="1">
    <source>
        <dbReference type="ARBA" id="ARBA00022908"/>
    </source>
</evidence>
<dbReference type="GO" id="GO:0000150">
    <property type="term" value="F:DNA strand exchange activity"/>
    <property type="evidence" value="ECO:0007669"/>
    <property type="project" value="InterPro"/>
</dbReference>
<keyword evidence="3" id="KW-0233">DNA recombination</keyword>
<keyword evidence="1" id="KW-0229">DNA integration</keyword>
<keyword evidence="2" id="KW-0238">DNA-binding</keyword>
<dbReference type="CDD" id="cd03768">
    <property type="entry name" value="SR_ResInv"/>
    <property type="match status" value="1"/>
</dbReference>
<dbReference type="SMART" id="SM00857">
    <property type="entry name" value="Resolvase"/>
    <property type="match status" value="1"/>
</dbReference>
<accession>A0A3P1AMK8</accession>
<dbReference type="RefSeq" id="WP_124900455.1">
    <property type="nucleotide sequence ID" value="NZ_RQTJ01000046.1"/>
</dbReference>
<dbReference type="InterPro" id="IPR006119">
    <property type="entry name" value="Resolv_N"/>
</dbReference>
<evidence type="ECO:0000256" key="3">
    <source>
        <dbReference type="ARBA" id="ARBA00023172"/>
    </source>
</evidence>
<evidence type="ECO:0000256" key="4">
    <source>
        <dbReference type="PIRSR" id="PIRSR606118-50"/>
    </source>
</evidence>
<comment type="caution">
    <text evidence="8">The sequence shown here is derived from an EMBL/GenBank/DDBJ whole genome shotgun (WGS) entry which is preliminary data.</text>
</comment>
<dbReference type="InterPro" id="IPR006118">
    <property type="entry name" value="Recombinase_CS"/>
</dbReference>
<proteinExistence type="predicted"/>
<dbReference type="Pfam" id="PF00239">
    <property type="entry name" value="Resolvase"/>
    <property type="match status" value="1"/>
</dbReference>
<sequence>MNAKYIRVSTNNQNTDRQEKTNADKVYIDRISGIIAFNERPQAKKLINDIMKGIINEVEIHSIDRLGRNHYDIATTLKFLEDNQVNVIISNLGISSTMNGKKNPIFSLIANILGVLSEQERENLRERQMEGIQIAKLKGVYKGRTNGSTESNEDFLKKYKSVIKDLNKEKYSLREVAKLNSVSLATVQKVKKSIQ</sequence>
<dbReference type="EMBL" id="RQTJ01000046">
    <property type="protein sequence ID" value="RRA90339.1"/>
    <property type="molecule type" value="Genomic_DNA"/>
</dbReference>
<dbReference type="AlphaFoldDB" id="A0A3P1AMK8"/>
<dbReference type="Gene3D" id="3.40.50.1390">
    <property type="entry name" value="Resolvase, N-terminal catalytic domain"/>
    <property type="match status" value="1"/>
</dbReference>
<evidence type="ECO:0000313" key="9">
    <source>
        <dbReference type="Proteomes" id="UP000268372"/>
    </source>
</evidence>
<feature type="region of interest" description="Disordered" evidence="6">
    <location>
        <begin position="1"/>
        <end position="20"/>
    </location>
</feature>
<reference evidence="8 9" key="1">
    <citation type="submission" date="2018-11" db="EMBL/GenBank/DDBJ databases">
        <title>Flavobacterium sp. nov., YIM 102796 draft genome.</title>
        <authorList>
            <person name="Li G."/>
            <person name="Jiang Y."/>
        </authorList>
    </citation>
    <scope>NUCLEOTIDE SEQUENCE [LARGE SCALE GENOMIC DNA]</scope>
    <source>
        <strain evidence="8 9">YIM 102796</strain>
    </source>
</reference>
<dbReference type="PROSITE" id="PS51736">
    <property type="entry name" value="RECOMBINASES_3"/>
    <property type="match status" value="1"/>
</dbReference>
<dbReference type="OrthoDB" id="9797501at2"/>